<dbReference type="KEGG" id="ddi:DDB_G0273939"/>
<dbReference type="AlphaFoldDB" id="Q556M7"/>
<dbReference type="dictyBase" id="DDB_G0272570"/>
<dbReference type="PANTHER" id="PTHR37515:SF1">
    <property type="match status" value="1"/>
</dbReference>
<dbReference type="eggNOG" id="ENOG502RI4N">
    <property type="taxonomic scope" value="Eukaryota"/>
</dbReference>
<sequence length="228" mass="26449">MFEINKIYMDNASEDERKIISKSKIQKIDKEILPVCASPASNVNDIDNFQNKLNNQLNEKKKKIKNQGIVSIDSNSLPIKNKNELIQFNKLLSESNGNLKNEKTESFINDKLIVDKDKNLYGVGRYVDHVYCVFGKYQLKKSVIKVTKPDPNIPISSLDLLAIYTKAYQYMYKEQKQWFDYKKTRINISNSPHGIYRYGINDIHYNGLSTIIEFDTFLVCSFDVDPIK</sequence>
<dbReference type="Proteomes" id="UP000002195">
    <property type="component" value="Unassembled WGS sequence"/>
</dbReference>
<accession>Q556M7</accession>
<dbReference type="PaxDb" id="44689-DDB0168016"/>
<dbReference type="RefSeq" id="XP_645086.1">
    <property type="nucleotide sequence ID" value="XM_639994.1"/>
</dbReference>
<dbReference type="EMBL" id="AAFI02000009">
    <property type="protein sequence ID" value="EAL70922.1"/>
    <property type="molecule type" value="Genomic_DNA"/>
</dbReference>
<accession>Q86JZ1</accession>
<dbReference type="GeneID" id="8619216"/>
<name>Q556M7_DICDI</name>
<protein>
    <submittedName>
        <fullName evidence="1">Uncharacterized protein</fullName>
    </submittedName>
</protein>
<evidence type="ECO:0000313" key="3">
    <source>
        <dbReference type="Proteomes" id="UP000002195"/>
    </source>
</evidence>
<evidence type="ECO:0000313" key="2">
    <source>
        <dbReference type="EMBL" id="EAL70922.1"/>
    </source>
</evidence>
<comment type="caution">
    <text evidence="1">The sequence shown here is derived from an EMBL/GenBank/DDBJ whole genome shotgun (WGS) entry which is preliminary data.</text>
</comment>
<dbReference type="EMBL" id="AAFI02000011">
    <property type="protein sequence ID" value="EAL70403.1"/>
    <property type="molecule type" value="Genomic_DNA"/>
</dbReference>
<proteinExistence type="predicted"/>
<evidence type="ECO:0000313" key="1">
    <source>
        <dbReference type="EMBL" id="EAL70403.1"/>
    </source>
</evidence>
<dbReference type="KEGG" id="ddi:DDB_G0272570"/>
<dbReference type="OMA" id="YGINDIH"/>
<keyword evidence="3" id="KW-1185">Reference proteome</keyword>
<reference evidence="1 3" key="1">
    <citation type="journal article" date="2002" name="Nature">
        <title>Sequence and analysis of chromosome 2 of Dictyostelium discoideum.</title>
        <authorList>
            <consortium name="Dictyostelium Genome Sequencing Consortium"/>
            <person name="Glockner G."/>
            <person name="Eichinger L."/>
            <person name="Szafranski K."/>
            <person name="Pachebat J.A."/>
            <person name="Bankier A.T."/>
            <person name="Dear P.H."/>
            <person name="Lehmann R."/>
            <person name="Baumgart C."/>
            <person name="Parra G."/>
            <person name="Abril J.F."/>
            <person name="Guigo R."/>
            <person name="Kumpf K."/>
            <person name="Tunggal B."/>
            <person name="Cox E."/>
            <person name="Quail M.A."/>
            <person name="Platzer M."/>
            <person name="Rosenthal A."/>
            <person name="Noegel A.A."/>
        </authorList>
    </citation>
    <scope>NUCLEOTIDE SEQUENCE [LARGE SCALE GENOMIC DNA]</scope>
    <source>
        <strain evidence="1 3">AX4</strain>
    </source>
</reference>
<dbReference type="VEuPathDB" id="AmoebaDB:DDB_G0272570"/>
<dbReference type="HOGENOM" id="CLU_1457006_0_0_1"/>
<reference evidence="1" key="3">
    <citation type="submission" date="2009-08" db="EMBL/GenBank/DDBJ databases">
        <authorList>
            <consortium name="The Dictyostelium discoideum Sequencing Consortium"/>
            <person name="Eichinger L."/>
            <person name="Pachebat J.A."/>
            <person name="Gloeckner G."/>
            <person name="Rajandream M.-A."/>
            <person name="Sucgang R."/>
            <person name="Song J."/>
            <person name="Cox E.C."/>
            <person name="Tunggal B."/>
            <person name="Szafranski K."/>
            <person name="Konfortov B.A."/>
            <person name="Farbrother P."/>
            <person name="Bankier A.T."/>
            <person name="Lehmann R."/>
            <person name="Hamlin N."/>
            <person name="Xu Q."/>
            <person name="Davies R."/>
            <person name="Gaudet P."/>
            <person name="Fey P."/>
            <person name="Pilcher K."/>
            <person name="Chen G."/>
            <person name="Saunders D."/>
            <person name="Sodergren E."/>
            <person name="Davis P."/>
            <person name="Nie X."/>
            <person name="Kerhornou A."/>
            <person name="Hemphill L."/>
            <person name="Bason N."/>
            <person name="Berriman M."/>
            <person name="Desany B."/>
            <person name="Churcher C."/>
            <person name="Cooper J."/>
            <person name="van Driessche N."/>
            <person name="Cronin A."/>
            <person name="Goodhead I."/>
            <person name="Muzny D."/>
            <person name="Hall N."/>
            <person name="Harper D."/>
            <person name="Lindsay R."/>
            <person name="Hauser H."/>
            <person name="James K."/>
            <person name="Quiles M."/>
            <person name="Buchrieser C."/>
            <person name="Wardroper A."/>
            <person name="Thangavelu M."/>
            <person name="Johnson D."/>
            <person name="Knights A."/>
            <person name="Loulseged H."/>
            <person name="Mungall K."/>
            <person name="Price C."/>
            <person name="Ma J."/>
            <person name="Quail M."/>
            <person name="Hernandez J."/>
            <person name="Rabbinowitsch E."/>
            <person name="Steffen D."/>
            <person name="Sanders M."/>
            <person name="Weinstock G."/>
            <person name="Sharp S."/>
            <person name="Just E."/>
            <person name="Shaulsky G."/>
            <person name="Simmonds M."/>
            <person name="Tivey A."/>
            <person name="White B."/>
            <person name="Walker D."/>
            <person name="Woodward J."/>
            <person name="Winckler T."/>
            <person name="Schleicher M."/>
            <person name="Rosenthal A."/>
            <person name="Rivero F."/>
            <person name="Chisholm R.L."/>
            <person name="Gibbs R."/>
            <person name="Loomis W.F."/>
            <person name="Platzer M."/>
            <person name="Kay R.R."/>
            <person name="Williams J."/>
            <person name="Dear P.H."/>
            <person name="Noegel A.A."/>
            <person name="Barrell B."/>
            <person name="Kuspa A."/>
        </authorList>
    </citation>
    <scope>NUCLEOTIDE SEQUENCE</scope>
    <source>
        <strain evidence="1">AX4</strain>
    </source>
</reference>
<dbReference type="RefSeq" id="XP_644328.1">
    <property type="nucleotide sequence ID" value="XM_639236.1"/>
</dbReference>
<dbReference type="GeneID" id="8618760"/>
<reference evidence="1 3" key="2">
    <citation type="journal article" date="2005" name="Nature">
        <title>The genome of the social amoeba Dictyostelium discoideum.</title>
        <authorList>
            <consortium name="The Dictyostelium discoideum Sequencing Consortium"/>
            <person name="Eichinger L."/>
            <person name="Pachebat J.A."/>
            <person name="Glockner G."/>
            <person name="Rajandream M.A."/>
            <person name="Sucgang R."/>
            <person name="Berriman M."/>
            <person name="Song J."/>
            <person name="Olsen R."/>
            <person name="Szafranski K."/>
            <person name="Xu Q."/>
            <person name="Tunggal B."/>
            <person name="Kummerfeld S."/>
            <person name="Madera M."/>
            <person name="Konfortov B.A."/>
            <person name="Rivero F."/>
            <person name="Bankier A.T."/>
            <person name="Lehmann R."/>
            <person name="Hamlin N."/>
            <person name="Davies R."/>
            <person name="Gaudet P."/>
            <person name="Fey P."/>
            <person name="Pilcher K."/>
            <person name="Chen G."/>
            <person name="Saunders D."/>
            <person name="Sodergren E."/>
            <person name="Davis P."/>
            <person name="Kerhornou A."/>
            <person name="Nie X."/>
            <person name="Hall N."/>
            <person name="Anjard C."/>
            <person name="Hemphill L."/>
            <person name="Bason N."/>
            <person name="Farbrother P."/>
            <person name="Desany B."/>
            <person name="Just E."/>
            <person name="Morio T."/>
            <person name="Rost R."/>
            <person name="Churcher C."/>
            <person name="Cooper J."/>
            <person name="Haydock S."/>
            <person name="van Driessche N."/>
            <person name="Cronin A."/>
            <person name="Goodhead I."/>
            <person name="Muzny D."/>
            <person name="Mourier T."/>
            <person name="Pain A."/>
            <person name="Lu M."/>
            <person name="Harper D."/>
            <person name="Lindsay R."/>
            <person name="Hauser H."/>
            <person name="James K."/>
            <person name="Quiles M."/>
            <person name="Madan Babu M."/>
            <person name="Saito T."/>
            <person name="Buchrieser C."/>
            <person name="Wardroper A."/>
            <person name="Felder M."/>
            <person name="Thangavelu M."/>
            <person name="Johnson D."/>
            <person name="Knights A."/>
            <person name="Loulseged H."/>
            <person name="Mungall K."/>
            <person name="Oliver K."/>
            <person name="Price C."/>
            <person name="Quail M.A."/>
            <person name="Urushihara H."/>
            <person name="Hernandez J."/>
            <person name="Rabbinowitsch E."/>
            <person name="Steffen D."/>
            <person name="Sanders M."/>
            <person name="Ma J."/>
            <person name="Kohara Y."/>
            <person name="Sharp S."/>
            <person name="Simmonds M."/>
            <person name="Spiegler S."/>
            <person name="Tivey A."/>
            <person name="Sugano S."/>
            <person name="White B."/>
            <person name="Walker D."/>
            <person name="Woodward J."/>
            <person name="Winckler T."/>
            <person name="Tanaka Y."/>
            <person name="Shaulsky G."/>
            <person name="Schleicher M."/>
            <person name="Weinstock G."/>
            <person name="Rosenthal A."/>
            <person name="Cox E.C."/>
            <person name="Chisholm R.L."/>
            <person name="Gibbs R."/>
            <person name="Loomis W.F."/>
            <person name="Platzer M."/>
            <person name="Kay R.R."/>
            <person name="Williams J."/>
            <person name="Dear P.H."/>
            <person name="Noegel A.A."/>
            <person name="Barrell B."/>
            <person name="Kuspa A."/>
        </authorList>
    </citation>
    <scope>NUCLEOTIDE SEQUENCE [LARGE SCALE GENOMIC DNA]</scope>
    <source>
        <strain evidence="1 3">AX4</strain>
    </source>
</reference>
<dbReference type="SMR" id="Q556M7"/>
<dbReference type="dictyBase" id="DDB_G0273939"/>
<dbReference type="PANTHER" id="PTHR37515">
    <property type="entry name" value="YALI0C09240P"/>
    <property type="match status" value="1"/>
</dbReference>
<organism evidence="1 3">
    <name type="scientific">Dictyostelium discoideum</name>
    <name type="common">Social amoeba</name>
    <dbReference type="NCBI Taxonomy" id="44689"/>
    <lineage>
        <taxon>Eukaryota</taxon>
        <taxon>Amoebozoa</taxon>
        <taxon>Evosea</taxon>
        <taxon>Eumycetozoa</taxon>
        <taxon>Dictyostelia</taxon>
        <taxon>Dictyosteliales</taxon>
        <taxon>Dictyosteliaceae</taxon>
        <taxon>Dictyostelium</taxon>
    </lineage>
</organism>
<gene>
    <name evidence="2" type="ORF">DDB_G0272570</name>
    <name evidence="1" type="ORF">DDB_G0273939</name>
</gene>
<dbReference type="FunCoup" id="Q556M7">
    <property type="interactions" value="1"/>
</dbReference>